<dbReference type="InterPro" id="IPR016032">
    <property type="entry name" value="Sig_transdc_resp-reg_C-effctor"/>
</dbReference>
<dbReference type="EMBL" id="BAABHB010000001">
    <property type="protein sequence ID" value="GAA4394690.1"/>
    <property type="molecule type" value="Genomic_DNA"/>
</dbReference>
<sequence length="308" mass="33962">MKKAASLLYRPLLGIIGVLPVCFLLPLFIQLTPTTTDNYRFAEKANLALRRTAHHLLRNAGDSTTRIPPVQQADDHTFAVRLERAFTYETLPALLQESFALHEINIPYNVAVLDCANGELQLGYTVRDLSGKDPVPCGGRDQQLGCYTLNVTFAAPEAAPPQTSIWWALAVGSLLAGVAYTVWRKAVPTGEVAVAPVVAAAEPQLLRFGSSSFDPANQTLLSGAIRHELTYREAKLLHLFVCHPNQVLEREYILKSVWEDEGIIVGRSVDVFVSRLRKLLQADSSVRLAAVHGVGYRLEIRTNPEDLI</sequence>
<dbReference type="CDD" id="cd00383">
    <property type="entry name" value="trans_reg_C"/>
    <property type="match status" value="1"/>
</dbReference>
<gene>
    <name evidence="5" type="ORF">GCM10023187_00790</name>
</gene>
<dbReference type="Proteomes" id="UP001500936">
    <property type="component" value="Unassembled WGS sequence"/>
</dbReference>
<feature type="transmembrane region" description="Helical" evidence="3">
    <location>
        <begin position="12"/>
        <end position="31"/>
    </location>
</feature>
<dbReference type="SUPFAM" id="SSF46894">
    <property type="entry name" value="C-terminal effector domain of the bipartite response regulators"/>
    <property type="match status" value="1"/>
</dbReference>
<dbReference type="Pfam" id="PF00486">
    <property type="entry name" value="Trans_reg_C"/>
    <property type="match status" value="1"/>
</dbReference>
<dbReference type="PROSITE" id="PS51755">
    <property type="entry name" value="OMPR_PHOB"/>
    <property type="match status" value="1"/>
</dbReference>
<feature type="DNA-binding region" description="OmpR/PhoB-type" evidence="2">
    <location>
        <begin position="203"/>
        <end position="300"/>
    </location>
</feature>
<feature type="domain" description="OmpR/PhoB-type" evidence="4">
    <location>
        <begin position="203"/>
        <end position="300"/>
    </location>
</feature>
<keyword evidence="3" id="KW-1133">Transmembrane helix</keyword>
<dbReference type="RefSeq" id="WP_345262791.1">
    <property type="nucleotide sequence ID" value="NZ_BAABHB010000001.1"/>
</dbReference>
<accession>A0ABP8JQV5</accession>
<comment type="caution">
    <text evidence="5">The sequence shown here is derived from an EMBL/GenBank/DDBJ whole genome shotgun (WGS) entry which is preliminary data.</text>
</comment>
<reference evidence="6" key="1">
    <citation type="journal article" date="2019" name="Int. J. Syst. Evol. Microbiol.">
        <title>The Global Catalogue of Microorganisms (GCM) 10K type strain sequencing project: providing services to taxonomists for standard genome sequencing and annotation.</title>
        <authorList>
            <consortium name="The Broad Institute Genomics Platform"/>
            <consortium name="The Broad Institute Genome Sequencing Center for Infectious Disease"/>
            <person name="Wu L."/>
            <person name="Ma J."/>
        </authorList>
    </citation>
    <scope>NUCLEOTIDE SEQUENCE [LARGE SCALE GENOMIC DNA]</scope>
    <source>
        <strain evidence="6">JCM 17925</strain>
    </source>
</reference>
<evidence type="ECO:0000256" key="3">
    <source>
        <dbReference type="SAM" id="Phobius"/>
    </source>
</evidence>
<evidence type="ECO:0000313" key="6">
    <source>
        <dbReference type="Proteomes" id="UP001500936"/>
    </source>
</evidence>
<keyword evidence="3" id="KW-0472">Membrane</keyword>
<dbReference type="InterPro" id="IPR036388">
    <property type="entry name" value="WH-like_DNA-bd_sf"/>
</dbReference>
<keyword evidence="6" id="KW-1185">Reference proteome</keyword>
<proteinExistence type="predicted"/>
<evidence type="ECO:0000256" key="2">
    <source>
        <dbReference type="PROSITE-ProRule" id="PRU01091"/>
    </source>
</evidence>
<organism evidence="5 6">
    <name type="scientific">Nibrella viscosa</name>
    <dbReference type="NCBI Taxonomy" id="1084524"/>
    <lineage>
        <taxon>Bacteria</taxon>
        <taxon>Pseudomonadati</taxon>
        <taxon>Bacteroidota</taxon>
        <taxon>Cytophagia</taxon>
        <taxon>Cytophagales</taxon>
        <taxon>Spirosomataceae</taxon>
        <taxon>Nibrella</taxon>
    </lineage>
</organism>
<dbReference type="SMART" id="SM00862">
    <property type="entry name" value="Trans_reg_C"/>
    <property type="match status" value="1"/>
</dbReference>
<name>A0ABP8JQV5_9BACT</name>
<dbReference type="Gene3D" id="1.10.10.10">
    <property type="entry name" value="Winged helix-like DNA-binding domain superfamily/Winged helix DNA-binding domain"/>
    <property type="match status" value="1"/>
</dbReference>
<evidence type="ECO:0000259" key="4">
    <source>
        <dbReference type="PROSITE" id="PS51755"/>
    </source>
</evidence>
<keyword evidence="1 2" id="KW-0238">DNA-binding</keyword>
<keyword evidence="3" id="KW-0812">Transmembrane</keyword>
<evidence type="ECO:0000313" key="5">
    <source>
        <dbReference type="EMBL" id="GAA4394690.1"/>
    </source>
</evidence>
<evidence type="ECO:0000256" key="1">
    <source>
        <dbReference type="ARBA" id="ARBA00023125"/>
    </source>
</evidence>
<dbReference type="InterPro" id="IPR001867">
    <property type="entry name" value="OmpR/PhoB-type_DNA-bd"/>
</dbReference>
<protein>
    <recommendedName>
        <fullName evidence="4">OmpR/PhoB-type domain-containing protein</fullName>
    </recommendedName>
</protein>